<evidence type="ECO:0000313" key="6">
    <source>
        <dbReference type="EMBL" id="KKN97757.1"/>
    </source>
</evidence>
<evidence type="ECO:0000259" key="5">
    <source>
        <dbReference type="PROSITE" id="PS51296"/>
    </source>
</evidence>
<dbReference type="InterPro" id="IPR036922">
    <property type="entry name" value="Rieske_2Fe-2S_sf"/>
</dbReference>
<dbReference type="SUPFAM" id="SSF50022">
    <property type="entry name" value="ISP domain"/>
    <property type="match status" value="1"/>
</dbReference>
<accession>A0A0F9VDC1</accession>
<comment type="caution">
    <text evidence="6">The sequence shown here is derived from an EMBL/GenBank/DDBJ whole genome shotgun (WGS) entry which is preliminary data.</text>
</comment>
<dbReference type="AlphaFoldDB" id="A0A0F9VDC1"/>
<proteinExistence type="predicted"/>
<gene>
    <name evidence="6" type="ORF">LCGC14_0152690</name>
</gene>
<dbReference type="EMBL" id="LAZR01000055">
    <property type="protein sequence ID" value="KKN97757.1"/>
    <property type="molecule type" value="Genomic_DNA"/>
</dbReference>
<evidence type="ECO:0000256" key="2">
    <source>
        <dbReference type="ARBA" id="ARBA00022723"/>
    </source>
</evidence>
<dbReference type="Pfam" id="PF00355">
    <property type="entry name" value="Rieske"/>
    <property type="match status" value="1"/>
</dbReference>
<reference evidence="6" key="1">
    <citation type="journal article" date="2015" name="Nature">
        <title>Complex archaea that bridge the gap between prokaryotes and eukaryotes.</title>
        <authorList>
            <person name="Spang A."/>
            <person name="Saw J.H."/>
            <person name="Jorgensen S.L."/>
            <person name="Zaremba-Niedzwiedzka K."/>
            <person name="Martijn J."/>
            <person name="Lind A.E."/>
            <person name="van Eijk R."/>
            <person name="Schleper C."/>
            <person name="Guy L."/>
            <person name="Ettema T.J."/>
        </authorList>
    </citation>
    <scope>NUCLEOTIDE SEQUENCE</scope>
</reference>
<keyword evidence="1" id="KW-0001">2Fe-2S</keyword>
<evidence type="ECO:0000256" key="4">
    <source>
        <dbReference type="ARBA" id="ARBA00023014"/>
    </source>
</evidence>
<evidence type="ECO:0000256" key="3">
    <source>
        <dbReference type="ARBA" id="ARBA00023004"/>
    </source>
</evidence>
<dbReference type="Gene3D" id="2.102.10.10">
    <property type="entry name" value="Rieske [2Fe-2S] iron-sulphur domain"/>
    <property type="match status" value="1"/>
</dbReference>
<sequence>MIWTDLSTAPTSGTCVARAADVTGVTVMMLTTAAGDFPLLLVRRGDQVIAYVNMCPHQFLPLDYRARQILSADGQKLMCSAHGAMFDAGTGEGIGGEGLGCRLITVPVSQVSGRIVIG</sequence>
<dbReference type="GO" id="GO:0051537">
    <property type="term" value="F:2 iron, 2 sulfur cluster binding"/>
    <property type="evidence" value="ECO:0007669"/>
    <property type="project" value="UniProtKB-KW"/>
</dbReference>
<keyword evidence="2" id="KW-0479">Metal-binding</keyword>
<dbReference type="InterPro" id="IPR017941">
    <property type="entry name" value="Rieske_2Fe-2S"/>
</dbReference>
<dbReference type="PROSITE" id="PS51296">
    <property type="entry name" value="RIESKE"/>
    <property type="match status" value="1"/>
</dbReference>
<keyword evidence="4" id="KW-0411">Iron-sulfur</keyword>
<name>A0A0F9VDC1_9ZZZZ</name>
<dbReference type="GO" id="GO:0046872">
    <property type="term" value="F:metal ion binding"/>
    <property type="evidence" value="ECO:0007669"/>
    <property type="project" value="UniProtKB-KW"/>
</dbReference>
<keyword evidence="3" id="KW-0408">Iron</keyword>
<organism evidence="6">
    <name type="scientific">marine sediment metagenome</name>
    <dbReference type="NCBI Taxonomy" id="412755"/>
    <lineage>
        <taxon>unclassified sequences</taxon>
        <taxon>metagenomes</taxon>
        <taxon>ecological metagenomes</taxon>
    </lineage>
</organism>
<evidence type="ECO:0000256" key="1">
    <source>
        <dbReference type="ARBA" id="ARBA00022714"/>
    </source>
</evidence>
<feature type="domain" description="Rieske" evidence="5">
    <location>
        <begin position="13"/>
        <end position="117"/>
    </location>
</feature>
<protein>
    <recommendedName>
        <fullName evidence="5">Rieske domain-containing protein</fullName>
    </recommendedName>
</protein>